<accession>A0AAE0BSQ5</accession>
<dbReference type="AlphaFoldDB" id="A0AAE0BSQ5"/>
<sequence length="90" mass="9707">MCIENDDIDSDTDINPRSVGDGIRERVAGAGSGIGSGSRKTSQTVQSTCPHHRKALIVYEQRLKCEYARPVPITGELLFKACNSPAKCSV</sequence>
<keyword evidence="3" id="KW-1185">Reference proteome</keyword>
<feature type="compositionally biased region" description="Acidic residues" evidence="1">
    <location>
        <begin position="1"/>
        <end position="12"/>
    </location>
</feature>
<dbReference type="EMBL" id="LGRX02033239">
    <property type="protein sequence ID" value="KAK3242083.1"/>
    <property type="molecule type" value="Genomic_DNA"/>
</dbReference>
<reference evidence="2 3" key="1">
    <citation type="journal article" date="2015" name="Genome Biol. Evol.">
        <title>Comparative Genomics of a Bacterivorous Green Alga Reveals Evolutionary Causalities and Consequences of Phago-Mixotrophic Mode of Nutrition.</title>
        <authorList>
            <person name="Burns J.A."/>
            <person name="Paasch A."/>
            <person name="Narechania A."/>
            <person name="Kim E."/>
        </authorList>
    </citation>
    <scope>NUCLEOTIDE SEQUENCE [LARGE SCALE GENOMIC DNA]</scope>
    <source>
        <strain evidence="2 3">PLY_AMNH</strain>
    </source>
</reference>
<evidence type="ECO:0000313" key="2">
    <source>
        <dbReference type="EMBL" id="KAK3242083.1"/>
    </source>
</evidence>
<proteinExistence type="predicted"/>
<feature type="region of interest" description="Disordered" evidence="1">
    <location>
        <begin position="1"/>
        <end position="46"/>
    </location>
</feature>
<dbReference type="Proteomes" id="UP001190700">
    <property type="component" value="Unassembled WGS sequence"/>
</dbReference>
<evidence type="ECO:0000256" key="1">
    <source>
        <dbReference type="SAM" id="MobiDB-lite"/>
    </source>
</evidence>
<organism evidence="2 3">
    <name type="scientific">Cymbomonas tetramitiformis</name>
    <dbReference type="NCBI Taxonomy" id="36881"/>
    <lineage>
        <taxon>Eukaryota</taxon>
        <taxon>Viridiplantae</taxon>
        <taxon>Chlorophyta</taxon>
        <taxon>Pyramimonadophyceae</taxon>
        <taxon>Pyramimonadales</taxon>
        <taxon>Pyramimonadaceae</taxon>
        <taxon>Cymbomonas</taxon>
    </lineage>
</organism>
<protein>
    <submittedName>
        <fullName evidence="2">Uncharacterized protein</fullName>
    </submittedName>
</protein>
<evidence type="ECO:0000313" key="3">
    <source>
        <dbReference type="Proteomes" id="UP001190700"/>
    </source>
</evidence>
<name>A0AAE0BSQ5_9CHLO</name>
<gene>
    <name evidence="2" type="ORF">CYMTET_48200</name>
</gene>
<comment type="caution">
    <text evidence="2">The sequence shown here is derived from an EMBL/GenBank/DDBJ whole genome shotgun (WGS) entry which is preliminary data.</text>
</comment>